<dbReference type="PATRIC" id="fig|298794.3.peg.5221"/>
<dbReference type="HAMAP" id="MF_00970">
    <property type="entry name" value="RNase_E"/>
    <property type="match status" value="1"/>
</dbReference>
<sequence length="1081" mass="116605">MANKMLIDAAHPEETRVVTVKGSKVEEFDFESASRRQLRGNIYLAKVTRVEPSLQAAFVEYGGNRHGFLAFSEIHPDYYQIPIADRMALLEEEARAEREHEERPERQERSEQQPRRRRRRGRRAEASSRPADAVVSAPAEEAQESGAHESGAAETDAQHGAAPEAVAGSVDDAAQAAEGQAPEGFEPETGEHPAQETASAGEAGAAAPQDGAEAPTAETPATEILAAEPAAAETPAAETSAAEAPAAEAAPSHEGVTETAPAAETAPDASVAAAHAEDAAAETTAEAPDAADAVVLPQPVAASQPVDAAEADADEDEDEEDDEDEAGETLAGSDDEDDDSDDEDESDDEDDEDEGDEDDDEDEDHEEPVVEQVGGRGDALAEIPERPRAPRRHYKIQEVIKRRQVILVQVVKEERGTKGAALTTYLSLAGRYSVLMPNTGRGGGISRKITSAADRKRLKEIATDLEVPEGMGVILRTAGASRTKPEIKRDFEYLMRLWESVRELTLSSSAPALVYEEGSLIKRAIRDLYNKDIDEVLVAGEEAYREAKDFMRMLMPTQSKVVKPYRDPVPVFARFGIEQQLDAMFSNHVSLRSGGYLVINPTEALVSIDVNSGRATREHDIEDTALKTNLEAAEEVARQLRLRDLAGLIVIDFIDMEEKRNNRAVEKKLNECLKNDRARIQVGRISPFGLLEMSRQRIRTGVLESSSVPCPHCGGSGFVRATASVALLILRAIEEALIKSSSHNLVLRTRTEVALYILNQKRAHLRELETRFGVAIIISADERLAATSAFHLERGEPAQRVEPRAVTSIRAEAVVPPPLEEEDEDEEVVEETGEAETEAEAEAEAESDDEAAEGAPRGEDEGGGKRRRRRRRRRGRGERSGADEAETEGDEADEAETETAEAVSIPITEDGEVRARDERESREEALSRRRRRGRRGGRGRERFEETGGSIGDEVVAGAELDGDGPTGGSLVQDALAEEIVALDEIAGPPPTAVGAPVAASDLPAIEREALTVEAIEAPAPVGSSEPATETAEAETAAEPAAEATPPAPEPEPVAVVLTPPDPDRPKRAGWWSRTKAAIGGE</sequence>
<dbReference type="PANTHER" id="PTHR30001">
    <property type="entry name" value="RIBONUCLEASE"/>
    <property type="match status" value="1"/>
</dbReference>
<accession>A0A0J6S223</accession>
<protein>
    <recommendedName>
        <fullName evidence="8">Ribonuclease E</fullName>
        <shortName evidence="8">RNase E</shortName>
        <ecNumber evidence="8">3.1.26.12</ecNumber>
    </recommendedName>
</protein>
<comment type="similarity">
    <text evidence="8">Belongs to the RNase E/G family. RNase E subfamily.</text>
</comment>
<feature type="domain" description="RNase E/G thioredoxin-like" evidence="11">
    <location>
        <begin position="709"/>
        <end position="794"/>
    </location>
</feature>
<comment type="subunit">
    <text evidence="8">Homotetramer formed by a dimer of dimers.</text>
</comment>
<comment type="catalytic activity">
    <reaction evidence="8">
        <text>Endonucleolytic cleavage of single-stranded RNA in A- and U-rich regions.</text>
        <dbReference type="EC" id="3.1.26.12"/>
    </reaction>
</comment>
<gene>
    <name evidence="8" type="primary">rne</name>
    <name evidence="12" type="ORF">VQ02_32965</name>
</gene>
<feature type="compositionally biased region" description="Low complexity" evidence="9">
    <location>
        <begin position="173"/>
        <end position="184"/>
    </location>
</feature>
<keyword evidence="8" id="KW-0698">rRNA processing</keyword>
<feature type="compositionally biased region" description="Acidic residues" evidence="9">
    <location>
        <begin position="883"/>
        <end position="899"/>
    </location>
</feature>
<comment type="cofactor">
    <cofactor evidence="8">
        <name>Zn(2+)</name>
        <dbReference type="ChEBI" id="CHEBI:29105"/>
    </cofactor>
    <text evidence="8">Binds 2 Zn(2+) ions per homotetramer.</text>
</comment>
<keyword evidence="8" id="KW-0819">tRNA processing</keyword>
<comment type="cofactor">
    <cofactor evidence="8">
        <name>Mg(2+)</name>
        <dbReference type="ChEBI" id="CHEBI:18420"/>
    </cofactor>
    <text evidence="8">Binds 1 Mg(2+) ion per subunit.</text>
</comment>
<dbReference type="GO" id="GO:0005737">
    <property type="term" value="C:cytoplasm"/>
    <property type="evidence" value="ECO:0007669"/>
    <property type="project" value="UniProtKB-SubCell"/>
</dbReference>
<keyword evidence="8" id="KW-0472">Membrane</keyword>
<keyword evidence="8" id="KW-0699">rRNA-binding</keyword>
<keyword evidence="4 8" id="KW-0255">Endonuclease</keyword>
<organism evidence="12 13">
    <name type="scientific">Methylobacterium variabile</name>
    <dbReference type="NCBI Taxonomy" id="298794"/>
    <lineage>
        <taxon>Bacteria</taxon>
        <taxon>Pseudomonadati</taxon>
        <taxon>Pseudomonadota</taxon>
        <taxon>Alphaproteobacteria</taxon>
        <taxon>Hyphomicrobiales</taxon>
        <taxon>Methylobacteriaceae</taxon>
        <taxon>Methylobacterium</taxon>
    </lineage>
</organism>
<evidence type="ECO:0000256" key="3">
    <source>
        <dbReference type="ARBA" id="ARBA00022723"/>
    </source>
</evidence>
<comment type="function">
    <text evidence="8">Endoribonuclease that plays a central role in RNA processing and decay. Required for the maturation of 5S and 16S rRNAs and the majority of tRNAs. Also involved in the degradation of most mRNAs.</text>
</comment>
<evidence type="ECO:0000256" key="7">
    <source>
        <dbReference type="ARBA" id="ARBA00022884"/>
    </source>
</evidence>
<dbReference type="GO" id="GO:0008033">
    <property type="term" value="P:tRNA processing"/>
    <property type="evidence" value="ECO:0007669"/>
    <property type="project" value="UniProtKB-UniRule"/>
</dbReference>
<keyword evidence="8" id="KW-0820">tRNA-binding</keyword>
<reference evidence="12 13" key="1">
    <citation type="submission" date="2015-03" db="EMBL/GenBank/DDBJ databases">
        <title>Genome sequencing of Methylobacterium variabile DSM 16961.</title>
        <authorList>
            <person name="Chaudhry V."/>
            <person name="Patil P.B."/>
        </authorList>
    </citation>
    <scope>NUCLEOTIDE SEQUENCE [LARGE SCALE GENOMIC DNA]</scope>
    <source>
        <strain evidence="12 13">DSM 16961</strain>
    </source>
</reference>
<dbReference type="GO" id="GO:0006364">
    <property type="term" value="P:rRNA processing"/>
    <property type="evidence" value="ECO:0007669"/>
    <property type="project" value="UniProtKB-UniRule"/>
</dbReference>
<dbReference type="InterPro" id="IPR028878">
    <property type="entry name" value="RNase_E"/>
</dbReference>
<dbReference type="GO" id="GO:0008995">
    <property type="term" value="F:ribonuclease E activity"/>
    <property type="evidence" value="ECO:0007669"/>
    <property type="project" value="UniProtKB-EC"/>
</dbReference>
<dbReference type="AlphaFoldDB" id="A0A0J6S223"/>
<dbReference type="GO" id="GO:0008270">
    <property type="term" value="F:zinc ion binding"/>
    <property type="evidence" value="ECO:0007669"/>
    <property type="project" value="UniProtKB-UniRule"/>
</dbReference>
<feature type="compositionally biased region" description="Low complexity" evidence="9">
    <location>
        <begin position="195"/>
        <end position="250"/>
    </location>
</feature>
<evidence type="ECO:0000256" key="6">
    <source>
        <dbReference type="ARBA" id="ARBA00022842"/>
    </source>
</evidence>
<keyword evidence="7 8" id="KW-0694">RNA-binding</keyword>
<dbReference type="InterPro" id="IPR012340">
    <property type="entry name" value="NA-bd_OB-fold"/>
</dbReference>
<feature type="binding site" evidence="8">
    <location>
        <position position="609"/>
    </location>
    <ligand>
        <name>Mg(2+)</name>
        <dbReference type="ChEBI" id="CHEBI:18420"/>
        <note>catalytic</note>
    </ligand>
</feature>
<keyword evidence="3 8" id="KW-0479">Metal-binding</keyword>
<dbReference type="Proteomes" id="UP000035955">
    <property type="component" value="Unassembled WGS sequence"/>
</dbReference>
<feature type="compositionally biased region" description="Basic residues" evidence="9">
    <location>
        <begin position="865"/>
        <end position="876"/>
    </location>
</feature>
<evidence type="ECO:0000256" key="4">
    <source>
        <dbReference type="ARBA" id="ARBA00022759"/>
    </source>
</evidence>
<evidence type="ECO:0000313" key="13">
    <source>
        <dbReference type="Proteomes" id="UP000035955"/>
    </source>
</evidence>
<feature type="binding site" evidence="8">
    <location>
        <position position="652"/>
    </location>
    <ligand>
        <name>Mg(2+)</name>
        <dbReference type="ChEBI" id="CHEBI:18420"/>
        <note>catalytic</note>
    </ligand>
</feature>
<keyword evidence="2 8" id="KW-0540">Nuclease</keyword>
<dbReference type="Pfam" id="PF10150">
    <property type="entry name" value="RNase_E_G"/>
    <property type="match status" value="1"/>
</dbReference>
<dbReference type="InterPro" id="IPR048583">
    <property type="entry name" value="RNase_E_G_thioredoxin-like"/>
</dbReference>
<feature type="compositionally biased region" description="Low complexity" evidence="9">
    <location>
        <begin position="1025"/>
        <end position="1044"/>
    </location>
</feature>
<dbReference type="NCBIfam" id="TIGR00757">
    <property type="entry name" value="RNaseEG"/>
    <property type="match status" value="1"/>
</dbReference>
<dbReference type="GO" id="GO:0006402">
    <property type="term" value="P:mRNA catabolic process"/>
    <property type="evidence" value="ECO:0007669"/>
    <property type="project" value="UniProtKB-UniRule"/>
</dbReference>
<evidence type="ECO:0000256" key="5">
    <source>
        <dbReference type="ARBA" id="ARBA00022801"/>
    </source>
</evidence>
<dbReference type="RefSeq" id="WP_048448485.1">
    <property type="nucleotide sequence ID" value="NZ_LABY01000358.1"/>
</dbReference>
<feature type="compositionally biased region" description="Acidic residues" evidence="9">
    <location>
        <begin position="309"/>
        <end position="366"/>
    </location>
</feature>
<proteinExistence type="inferred from homology"/>
<feature type="compositionally biased region" description="Basic residues" evidence="9">
    <location>
        <begin position="928"/>
        <end position="937"/>
    </location>
</feature>
<feature type="region of interest" description="Disordered" evidence="9">
    <location>
        <begin position="796"/>
        <end position="970"/>
    </location>
</feature>
<feature type="domain" description="RNA-binding protein AU-1/Ribonuclease E/G" evidence="10">
    <location>
        <begin position="427"/>
        <end position="697"/>
    </location>
</feature>
<feature type="binding site" evidence="8">
    <location>
        <position position="710"/>
    </location>
    <ligand>
        <name>Zn(2+)</name>
        <dbReference type="ChEBI" id="CHEBI:29105"/>
        <note>ligand shared between dimeric partners</note>
    </ligand>
</feature>
<dbReference type="GO" id="GO:0000049">
    <property type="term" value="F:tRNA binding"/>
    <property type="evidence" value="ECO:0007669"/>
    <property type="project" value="UniProtKB-KW"/>
</dbReference>
<dbReference type="Gene3D" id="2.40.50.140">
    <property type="entry name" value="Nucleic acid-binding proteins"/>
    <property type="match status" value="2"/>
</dbReference>
<keyword evidence="8" id="KW-1003">Cell membrane</keyword>
<feature type="compositionally biased region" description="Low complexity" evidence="9">
    <location>
        <begin position="257"/>
        <end position="274"/>
    </location>
</feature>
<feature type="compositionally biased region" description="Low complexity" evidence="9">
    <location>
        <begin position="281"/>
        <end position="302"/>
    </location>
</feature>
<evidence type="ECO:0000256" key="8">
    <source>
        <dbReference type="HAMAP-Rule" id="MF_00970"/>
    </source>
</evidence>
<dbReference type="Pfam" id="PF20833">
    <property type="entry name" value="RNase_E_G_Thio"/>
    <property type="match status" value="1"/>
</dbReference>
<evidence type="ECO:0000256" key="1">
    <source>
        <dbReference type="ARBA" id="ARBA00022490"/>
    </source>
</evidence>
<dbReference type="OrthoDB" id="9804278at2"/>
<dbReference type="InterPro" id="IPR019307">
    <property type="entry name" value="RNA-bd_AU-1/RNase_E/G"/>
</dbReference>
<keyword evidence="8" id="KW-0997">Cell inner membrane</keyword>
<name>A0A0J6S223_9HYPH</name>
<evidence type="ECO:0000256" key="2">
    <source>
        <dbReference type="ARBA" id="ARBA00022722"/>
    </source>
</evidence>
<dbReference type="GO" id="GO:0019843">
    <property type="term" value="F:rRNA binding"/>
    <property type="evidence" value="ECO:0007669"/>
    <property type="project" value="UniProtKB-KW"/>
</dbReference>
<keyword evidence="6 8" id="KW-0460">Magnesium</keyword>
<evidence type="ECO:0000313" key="12">
    <source>
        <dbReference type="EMBL" id="KMO27622.1"/>
    </source>
</evidence>
<dbReference type="GO" id="GO:0009898">
    <property type="term" value="C:cytoplasmic side of plasma membrane"/>
    <property type="evidence" value="ECO:0007669"/>
    <property type="project" value="UniProtKB-UniRule"/>
</dbReference>
<feature type="binding site" evidence="8">
    <location>
        <position position="713"/>
    </location>
    <ligand>
        <name>Zn(2+)</name>
        <dbReference type="ChEBI" id="CHEBI:29105"/>
        <note>ligand shared between dimeric partners</note>
    </ligand>
</feature>
<feature type="region of interest" description="Disordered" evidence="9">
    <location>
        <begin position="95"/>
        <end position="389"/>
    </location>
</feature>
<dbReference type="Gene3D" id="3.40.1260.20">
    <property type="entry name" value="Ribonuclease E, catalytic domain"/>
    <property type="match status" value="1"/>
</dbReference>
<keyword evidence="13" id="KW-1185">Reference proteome</keyword>
<feature type="compositionally biased region" description="Basic and acidic residues" evidence="9">
    <location>
        <begin position="911"/>
        <end position="927"/>
    </location>
</feature>
<dbReference type="PANTHER" id="PTHR30001:SF1">
    <property type="entry name" value="RIBONUCLEASE E_G-LIKE PROTEIN, CHLOROPLASTIC"/>
    <property type="match status" value="1"/>
</dbReference>
<evidence type="ECO:0000256" key="9">
    <source>
        <dbReference type="SAM" id="MobiDB-lite"/>
    </source>
</evidence>
<dbReference type="EMBL" id="LABY01000358">
    <property type="protein sequence ID" value="KMO27622.1"/>
    <property type="molecule type" value="Genomic_DNA"/>
</dbReference>
<feature type="region of interest" description="Disordered" evidence="9">
    <location>
        <begin position="1017"/>
        <end position="1081"/>
    </location>
</feature>
<evidence type="ECO:0000259" key="11">
    <source>
        <dbReference type="Pfam" id="PF20833"/>
    </source>
</evidence>
<feature type="region of interest" description="Required for zinc-mediated homotetramerization and catalytic activity" evidence="8">
    <location>
        <begin position="710"/>
        <end position="713"/>
    </location>
</feature>
<comment type="caution">
    <text evidence="12">The sequence shown here is derived from an EMBL/GenBank/DDBJ whole genome shotgun (WGS) entry which is preliminary data.</text>
</comment>
<comment type="subcellular location">
    <subcellularLocation>
        <location evidence="8">Cytoplasm</location>
    </subcellularLocation>
    <subcellularLocation>
        <location evidence="8">Cell inner membrane</location>
        <topology evidence="8">Peripheral membrane protein</topology>
        <orientation evidence="8">Cytoplasmic side</orientation>
    </subcellularLocation>
</comment>
<dbReference type="SUPFAM" id="SSF50249">
    <property type="entry name" value="Nucleic acid-binding proteins"/>
    <property type="match status" value="1"/>
</dbReference>
<dbReference type="InterPro" id="IPR004659">
    <property type="entry name" value="RNase_E/G"/>
</dbReference>
<keyword evidence="8" id="KW-0862">Zinc</keyword>
<dbReference type="GO" id="GO:0000287">
    <property type="term" value="F:magnesium ion binding"/>
    <property type="evidence" value="ECO:0007669"/>
    <property type="project" value="UniProtKB-UniRule"/>
</dbReference>
<feature type="compositionally biased region" description="Acidic residues" evidence="9">
    <location>
        <begin position="819"/>
        <end position="852"/>
    </location>
</feature>
<evidence type="ECO:0000259" key="10">
    <source>
        <dbReference type="Pfam" id="PF10150"/>
    </source>
</evidence>
<keyword evidence="1 8" id="KW-0963">Cytoplasm</keyword>
<feature type="compositionally biased region" description="Basic and acidic residues" evidence="9">
    <location>
        <begin position="95"/>
        <end position="114"/>
    </location>
</feature>
<keyword evidence="5 8" id="KW-0378">Hydrolase</keyword>
<dbReference type="EC" id="3.1.26.12" evidence="8"/>